<proteinExistence type="predicted"/>
<dbReference type="InterPro" id="IPR052512">
    <property type="entry name" value="4CMD/NDH-1_regulator"/>
</dbReference>
<dbReference type="PANTHER" id="PTHR33570">
    <property type="entry name" value="4-CARBOXYMUCONOLACTONE DECARBOXYLASE FAMILY PROTEIN"/>
    <property type="match status" value="1"/>
</dbReference>
<dbReference type="Pfam" id="PF02627">
    <property type="entry name" value="CMD"/>
    <property type="match status" value="1"/>
</dbReference>
<protein>
    <submittedName>
        <fullName evidence="2">Carboxymuconolactone decarboxylase family protein</fullName>
    </submittedName>
</protein>
<dbReference type="Proteomes" id="UP001596119">
    <property type="component" value="Unassembled WGS sequence"/>
</dbReference>
<reference evidence="3" key="1">
    <citation type="journal article" date="2019" name="Int. J. Syst. Evol. Microbiol.">
        <title>The Global Catalogue of Microorganisms (GCM) 10K type strain sequencing project: providing services to taxonomists for standard genome sequencing and annotation.</title>
        <authorList>
            <consortium name="The Broad Institute Genomics Platform"/>
            <consortium name="The Broad Institute Genome Sequencing Center for Infectious Disease"/>
            <person name="Wu L."/>
            <person name="Ma J."/>
        </authorList>
    </citation>
    <scope>NUCLEOTIDE SEQUENCE [LARGE SCALE GENOMIC DNA]</scope>
    <source>
        <strain evidence="3">CGMCC 4.7397</strain>
    </source>
</reference>
<dbReference type="SUPFAM" id="SSF69118">
    <property type="entry name" value="AhpD-like"/>
    <property type="match status" value="1"/>
</dbReference>
<dbReference type="EMBL" id="JBHSQK010000007">
    <property type="protein sequence ID" value="MFC5947535.1"/>
    <property type="molecule type" value="Genomic_DNA"/>
</dbReference>
<evidence type="ECO:0000259" key="1">
    <source>
        <dbReference type="Pfam" id="PF02627"/>
    </source>
</evidence>
<gene>
    <name evidence="2" type="ORF">ACFQH9_04505</name>
</gene>
<feature type="domain" description="Carboxymuconolactone decarboxylase-like" evidence="1">
    <location>
        <begin position="54"/>
        <end position="128"/>
    </location>
</feature>
<accession>A0ABW1I337</accession>
<dbReference type="InterPro" id="IPR003779">
    <property type="entry name" value="CMD-like"/>
</dbReference>
<evidence type="ECO:0000313" key="3">
    <source>
        <dbReference type="Proteomes" id="UP001596119"/>
    </source>
</evidence>
<comment type="caution">
    <text evidence="2">The sequence shown here is derived from an EMBL/GenBank/DDBJ whole genome shotgun (WGS) entry which is preliminary data.</text>
</comment>
<keyword evidence="3" id="KW-1185">Reference proteome</keyword>
<dbReference type="RefSeq" id="WP_379564475.1">
    <property type="nucleotide sequence ID" value="NZ_JBHSQK010000007.1"/>
</dbReference>
<dbReference type="InterPro" id="IPR029032">
    <property type="entry name" value="AhpD-like"/>
</dbReference>
<organism evidence="2 3">
    <name type="scientific">Pseudonocardia lutea</name>
    <dbReference type="NCBI Taxonomy" id="2172015"/>
    <lineage>
        <taxon>Bacteria</taxon>
        <taxon>Bacillati</taxon>
        <taxon>Actinomycetota</taxon>
        <taxon>Actinomycetes</taxon>
        <taxon>Pseudonocardiales</taxon>
        <taxon>Pseudonocardiaceae</taxon>
        <taxon>Pseudonocardia</taxon>
    </lineage>
</organism>
<evidence type="ECO:0000313" key="2">
    <source>
        <dbReference type="EMBL" id="MFC5947535.1"/>
    </source>
</evidence>
<sequence>MTATGEGPARPVDDELRQRTKDTAQALFHTLPSGVGFDTWKRFDQDLARELSMFFTGRLYSRNVISQKEREMCALASLTVLDRQEELRAHVHAALNVGATRQEVAEVIFQQVTYGGMPVVVRALEVLRRVLDERGEW</sequence>
<dbReference type="Gene3D" id="1.20.1290.10">
    <property type="entry name" value="AhpD-like"/>
    <property type="match status" value="1"/>
</dbReference>
<name>A0ABW1I337_9PSEU</name>
<dbReference type="PANTHER" id="PTHR33570:SF2">
    <property type="entry name" value="CARBOXYMUCONOLACTONE DECARBOXYLASE-LIKE DOMAIN-CONTAINING PROTEIN"/>
    <property type="match status" value="1"/>
</dbReference>